<dbReference type="SUPFAM" id="SSF50475">
    <property type="entry name" value="FMN-binding split barrel"/>
    <property type="match status" value="1"/>
</dbReference>
<feature type="signal peptide" evidence="1">
    <location>
        <begin position="1"/>
        <end position="25"/>
    </location>
</feature>
<protein>
    <recommendedName>
        <fullName evidence="2">CREG-like beta-barrel domain-containing protein</fullName>
    </recommendedName>
</protein>
<dbReference type="AlphaFoldDB" id="A0A8T2QPR3"/>
<name>A0A8T2QPR3_CERRI</name>
<evidence type="ECO:0000313" key="3">
    <source>
        <dbReference type="EMBL" id="KAH7285485.1"/>
    </source>
</evidence>
<feature type="chain" id="PRO_5035866837" description="CREG-like beta-barrel domain-containing protein" evidence="1">
    <location>
        <begin position="26"/>
        <end position="205"/>
    </location>
</feature>
<dbReference type="OMA" id="AQTPYCR"/>
<comment type="caution">
    <text evidence="3">The sequence shown here is derived from an EMBL/GenBank/DDBJ whole genome shotgun (WGS) entry which is preliminary data.</text>
</comment>
<dbReference type="Pfam" id="PF13883">
    <property type="entry name" value="CREG_beta-barrel"/>
    <property type="match status" value="1"/>
</dbReference>
<dbReference type="Gene3D" id="2.30.110.10">
    <property type="entry name" value="Electron Transport, Fmn-binding Protein, Chain A"/>
    <property type="match status" value="1"/>
</dbReference>
<dbReference type="PANTHER" id="PTHR13343">
    <property type="entry name" value="CREG1 PROTEIN"/>
    <property type="match status" value="1"/>
</dbReference>
<proteinExistence type="predicted"/>
<dbReference type="PANTHER" id="PTHR13343:SF17">
    <property type="entry name" value="CELLULAR REPRESSOR OF E1A-STIMULATED GENES, ISOFORM A"/>
    <property type="match status" value="1"/>
</dbReference>
<evidence type="ECO:0000259" key="2">
    <source>
        <dbReference type="Pfam" id="PF13883"/>
    </source>
</evidence>
<evidence type="ECO:0000256" key="1">
    <source>
        <dbReference type="SAM" id="SignalP"/>
    </source>
</evidence>
<reference evidence="3" key="1">
    <citation type="submission" date="2021-08" db="EMBL/GenBank/DDBJ databases">
        <title>WGS assembly of Ceratopteris richardii.</title>
        <authorList>
            <person name="Marchant D.B."/>
            <person name="Chen G."/>
            <person name="Jenkins J."/>
            <person name="Shu S."/>
            <person name="Leebens-Mack J."/>
            <person name="Grimwood J."/>
            <person name="Schmutz J."/>
            <person name="Soltis P."/>
            <person name="Soltis D."/>
            <person name="Chen Z.-H."/>
        </authorList>
    </citation>
    <scope>NUCLEOTIDE SEQUENCE</scope>
    <source>
        <strain evidence="3">Whitten #5841</strain>
        <tissue evidence="3">Leaf</tissue>
    </source>
</reference>
<dbReference type="GO" id="GO:0005737">
    <property type="term" value="C:cytoplasm"/>
    <property type="evidence" value="ECO:0007669"/>
    <property type="project" value="UniProtKB-ARBA"/>
</dbReference>
<sequence length="205" mass="22478">MVTMEGRTLKAMILASACVLHFSSAEMAPQFHRPDPAHTASMARWLITSNSWGVVSTVSVHLNGIPFGNVVSYSDGPFENSTGVPYFYMSALDPTPKDLAIIPYASLTVSEAPLGTCGLRDVEDPTCAKITLSGQIHLLDKDAQALEFAALALFSKHPEMKDWPKDHNFNFFALKIQDIFLIDWYGGAQVLSVDDYLANIQHSSI</sequence>
<dbReference type="EMBL" id="CM035438">
    <property type="protein sequence ID" value="KAH7285485.1"/>
    <property type="molecule type" value="Genomic_DNA"/>
</dbReference>
<organism evidence="3 4">
    <name type="scientific">Ceratopteris richardii</name>
    <name type="common">Triangle waterfern</name>
    <dbReference type="NCBI Taxonomy" id="49495"/>
    <lineage>
        <taxon>Eukaryota</taxon>
        <taxon>Viridiplantae</taxon>
        <taxon>Streptophyta</taxon>
        <taxon>Embryophyta</taxon>
        <taxon>Tracheophyta</taxon>
        <taxon>Polypodiopsida</taxon>
        <taxon>Polypodiidae</taxon>
        <taxon>Polypodiales</taxon>
        <taxon>Pteridineae</taxon>
        <taxon>Pteridaceae</taxon>
        <taxon>Parkerioideae</taxon>
        <taxon>Ceratopteris</taxon>
    </lineage>
</organism>
<keyword evidence="4" id="KW-1185">Reference proteome</keyword>
<keyword evidence="1" id="KW-0732">Signal</keyword>
<dbReference type="Proteomes" id="UP000825935">
    <property type="component" value="Chromosome 33"/>
</dbReference>
<dbReference type="InterPro" id="IPR055343">
    <property type="entry name" value="CREG_beta-barrel"/>
</dbReference>
<gene>
    <name evidence="3" type="ORF">KP509_33G030500</name>
</gene>
<feature type="domain" description="CREG-like beta-barrel" evidence="2">
    <location>
        <begin position="34"/>
        <end position="197"/>
    </location>
</feature>
<accession>A0A8T2QPR3</accession>
<dbReference type="OrthoDB" id="46836at2759"/>
<dbReference type="InterPro" id="IPR012349">
    <property type="entry name" value="Split_barrel_FMN-bd"/>
</dbReference>
<evidence type="ECO:0000313" key="4">
    <source>
        <dbReference type="Proteomes" id="UP000825935"/>
    </source>
</evidence>